<keyword evidence="3" id="KW-0413">Isomerase</keyword>
<evidence type="ECO:0000259" key="4">
    <source>
        <dbReference type="Pfam" id="PF00849"/>
    </source>
</evidence>
<evidence type="ECO:0000313" key="6">
    <source>
        <dbReference type="Proteomes" id="UP000469890"/>
    </source>
</evidence>
<evidence type="ECO:0000313" key="5">
    <source>
        <dbReference type="EMBL" id="KAF1800268.1"/>
    </source>
</evidence>
<dbReference type="CDD" id="cd02557">
    <property type="entry name" value="PseudoU_synth_ScRIB2"/>
    <property type="match status" value="1"/>
</dbReference>
<evidence type="ECO:0000256" key="2">
    <source>
        <dbReference type="PROSITE-ProRule" id="PRU00182"/>
    </source>
</evidence>
<dbReference type="Proteomes" id="UP000469890">
    <property type="component" value="Unassembled WGS sequence"/>
</dbReference>
<feature type="domain" description="Pseudouridine synthase RsuA/RluA-like" evidence="4">
    <location>
        <begin position="136"/>
        <end position="281"/>
    </location>
</feature>
<dbReference type="Pfam" id="PF00849">
    <property type="entry name" value="PseudoU_synth_2"/>
    <property type="match status" value="1"/>
</dbReference>
<dbReference type="SUPFAM" id="SSF55120">
    <property type="entry name" value="Pseudouridine synthase"/>
    <property type="match status" value="1"/>
</dbReference>
<dbReference type="Gene3D" id="3.30.2350.10">
    <property type="entry name" value="Pseudouridine synthase"/>
    <property type="match status" value="1"/>
</dbReference>
<dbReference type="GO" id="GO:0000455">
    <property type="term" value="P:enzyme-directed rRNA pseudouridine synthesis"/>
    <property type="evidence" value="ECO:0007669"/>
    <property type="project" value="TreeGrafter"/>
</dbReference>
<name>A0A8H4F158_MUCCL</name>
<accession>A0A8H4F158</accession>
<sequence>MTSVAHVGFFATSKRLLHTATRGTQSIRKENDLHTAEYYFENGLRKVKPYNFHFRAYAKERMFGSTVLDVFMKEYRGRSENYYRYAIDKGLITVNQQKTTPDTVLKRQDLISHLVHRHEPPVTDQPIDIIHQDDRLFVIDKPGSIQVHPSGRYRHNTVLHIMRKELGYDRLFPSNRLDRITSGLMLICKTSKDADALGLQMRSRNIEKEYICRVSGEFPSGRILCQEPIKTLSYTVSLNYVHPEGKLCTTQFERLSYNGRTSLVLCKPQSGRTHQIRVHLRYLGYPIANDPIYGYSTAWSDRLLPSASTFTDPQRLDSVLNTMIETAPYDYMDDDPTNTTLPRCVQCHVPITDTDPLPAQLALWLHAYRYAGNGWSYTTRQLPAWASESYKEDAIIIPASF</sequence>
<dbReference type="InterPro" id="IPR020103">
    <property type="entry name" value="PsdUridine_synth_cat_dom_sf"/>
</dbReference>
<dbReference type="GO" id="GO:0009982">
    <property type="term" value="F:pseudouridine synthase activity"/>
    <property type="evidence" value="ECO:0007669"/>
    <property type="project" value="InterPro"/>
</dbReference>
<reference evidence="5 6" key="1">
    <citation type="submission" date="2019-09" db="EMBL/GenBank/DDBJ databases">
        <authorList>
            <consortium name="DOE Joint Genome Institute"/>
            <person name="Mondo S.J."/>
            <person name="Navarro-Mendoza M.I."/>
            <person name="Perez-Arques C."/>
            <person name="Panchal S."/>
            <person name="Nicolas F.E."/>
            <person name="Ganguly P."/>
            <person name="Pangilinan J."/>
            <person name="Grigoriev I."/>
            <person name="Heitman J."/>
            <person name="Sanya K."/>
            <person name="Garre V."/>
        </authorList>
    </citation>
    <scope>NUCLEOTIDE SEQUENCE [LARGE SCALE GENOMIC DNA]</scope>
    <source>
        <strain evidence="5 6">MU402</strain>
    </source>
</reference>
<evidence type="ECO:0000256" key="1">
    <source>
        <dbReference type="PIRSR" id="PIRSR606225-1"/>
    </source>
</evidence>
<comment type="similarity">
    <text evidence="3">Belongs to the pseudouridine synthase RluA family.</text>
</comment>
<dbReference type="EC" id="5.4.99.-" evidence="3"/>
<comment type="caution">
    <text evidence="5">The sequence shown here is derived from an EMBL/GenBank/DDBJ whole genome shotgun (WGS) entry which is preliminary data.</text>
</comment>
<evidence type="ECO:0000256" key="3">
    <source>
        <dbReference type="RuleBase" id="RU362028"/>
    </source>
</evidence>
<feature type="active site" evidence="1">
    <location>
        <position position="178"/>
    </location>
</feature>
<dbReference type="GO" id="GO:0003723">
    <property type="term" value="F:RNA binding"/>
    <property type="evidence" value="ECO:0007669"/>
    <property type="project" value="UniProtKB-KW"/>
</dbReference>
<dbReference type="InterPro" id="IPR006225">
    <property type="entry name" value="PsdUridine_synth_RluC/D"/>
</dbReference>
<dbReference type="EMBL" id="JAAECE010000006">
    <property type="protein sequence ID" value="KAF1800268.1"/>
    <property type="molecule type" value="Genomic_DNA"/>
</dbReference>
<dbReference type="InterPro" id="IPR050188">
    <property type="entry name" value="RluA_PseudoU_synthase"/>
</dbReference>
<comment type="function">
    <text evidence="3">Responsible for synthesis of pseudouridine from uracil.</text>
</comment>
<comment type="catalytic activity">
    <reaction evidence="3">
        <text>a uridine in RNA = a pseudouridine in RNA</text>
        <dbReference type="Rhea" id="RHEA:48348"/>
        <dbReference type="Rhea" id="RHEA-COMP:12068"/>
        <dbReference type="Rhea" id="RHEA-COMP:12069"/>
        <dbReference type="ChEBI" id="CHEBI:65314"/>
        <dbReference type="ChEBI" id="CHEBI:65315"/>
    </reaction>
</comment>
<dbReference type="AlphaFoldDB" id="A0A8H4F158"/>
<protein>
    <recommendedName>
        <fullName evidence="3">Pseudouridine synthase</fullName>
        <ecNumber evidence="3">5.4.99.-</ecNumber>
    </recommendedName>
</protein>
<keyword evidence="2" id="KW-0694">RNA-binding</keyword>
<dbReference type="PANTHER" id="PTHR21600:SF40">
    <property type="entry name" value="PSEUDOURIDYLATE SYNTHASE RPUSD2"/>
    <property type="match status" value="1"/>
</dbReference>
<gene>
    <name evidence="5" type="ORF">FB192DRAFT_1390871</name>
</gene>
<organism evidence="5 6">
    <name type="scientific">Mucor circinelloides f. lusitanicus</name>
    <name type="common">Mucor racemosus var. lusitanicus</name>
    <dbReference type="NCBI Taxonomy" id="29924"/>
    <lineage>
        <taxon>Eukaryota</taxon>
        <taxon>Fungi</taxon>
        <taxon>Fungi incertae sedis</taxon>
        <taxon>Mucoromycota</taxon>
        <taxon>Mucoromycotina</taxon>
        <taxon>Mucoromycetes</taxon>
        <taxon>Mucorales</taxon>
        <taxon>Mucorineae</taxon>
        <taxon>Mucoraceae</taxon>
        <taxon>Mucor</taxon>
    </lineage>
</organism>
<dbReference type="InterPro" id="IPR006145">
    <property type="entry name" value="PsdUridine_synth_RsuA/RluA"/>
</dbReference>
<dbReference type="PROSITE" id="PS50889">
    <property type="entry name" value="S4"/>
    <property type="match status" value="1"/>
</dbReference>
<dbReference type="NCBIfam" id="TIGR00005">
    <property type="entry name" value="rluA_subfam"/>
    <property type="match status" value="1"/>
</dbReference>
<dbReference type="PANTHER" id="PTHR21600">
    <property type="entry name" value="MITOCHONDRIAL RNA PSEUDOURIDINE SYNTHASE"/>
    <property type="match status" value="1"/>
</dbReference>
<proteinExistence type="inferred from homology"/>